<comment type="function">
    <text evidence="3">Required for maturation of urease via the functional incorporation of the urease nickel metallocenter.</text>
</comment>
<dbReference type="InterPro" id="IPR038277">
    <property type="entry name" value="UreF_sf"/>
</dbReference>
<dbReference type="HAMAP" id="MF_01385">
    <property type="entry name" value="UreF"/>
    <property type="match status" value="1"/>
</dbReference>
<protein>
    <recommendedName>
        <fullName evidence="3">Urease accessory protein UreF</fullName>
    </recommendedName>
</protein>
<keyword evidence="5" id="KW-1185">Reference proteome</keyword>
<accession>A0ABQ1WE85</accession>
<evidence type="ECO:0000256" key="3">
    <source>
        <dbReference type="HAMAP-Rule" id="MF_01385"/>
    </source>
</evidence>
<dbReference type="RefSeq" id="WP_188502762.1">
    <property type="nucleotide sequence ID" value="NZ_BMFP01000007.1"/>
</dbReference>
<sequence length="229" mass="25966">MKNHYLTSLLHLSDPTLPIGGFSHSNGLEAYVQQGTVYDAVSADSFIRSMLANNIKYNDAAFVRLAYEAASRQDVSELIQLDQECTALKSPKEIRQASMKLGVRLLKIFNRQTDHQLVEHFEKAILEKEAAGHYCITFGLYAFLLHVPVKEALLAFYYSAAVGMVTNCVKLIPLGQLDGQNILFRLHPLLEQLTEETFDLRRELVGVCNIGFDIHCMQHEHLYSRLYMS</sequence>
<dbReference type="PANTHER" id="PTHR33620">
    <property type="entry name" value="UREASE ACCESSORY PROTEIN F"/>
    <property type="match status" value="1"/>
</dbReference>
<evidence type="ECO:0000256" key="1">
    <source>
        <dbReference type="ARBA" id="ARBA00022988"/>
    </source>
</evidence>
<evidence type="ECO:0000313" key="5">
    <source>
        <dbReference type="Proteomes" id="UP000634043"/>
    </source>
</evidence>
<gene>
    <name evidence="3 4" type="primary">ureF</name>
    <name evidence="4" type="ORF">GCM10011323_34410</name>
</gene>
<proteinExistence type="inferred from homology"/>
<comment type="caution">
    <text evidence="4">The sequence shown here is derived from an EMBL/GenBank/DDBJ whole genome shotgun (WGS) entry which is preliminary data.</text>
</comment>
<organism evidence="4 5">
    <name type="scientific">Pontibacter amylolyticus</name>
    <dbReference type="NCBI Taxonomy" id="1424080"/>
    <lineage>
        <taxon>Bacteria</taxon>
        <taxon>Pseudomonadati</taxon>
        <taxon>Bacteroidota</taxon>
        <taxon>Cytophagia</taxon>
        <taxon>Cytophagales</taxon>
        <taxon>Hymenobacteraceae</taxon>
        <taxon>Pontibacter</taxon>
    </lineage>
</organism>
<dbReference type="Pfam" id="PF01730">
    <property type="entry name" value="UreF"/>
    <property type="match status" value="1"/>
</dbReference>
<evidence type="ECO:0000313" key="4">
    <source>
        <dbReference type="EMBL" id="GGG28124.1"/>
    </source>
</evidence>
<dbReference type="PANTHER" id="PTHR33620:SF1">
    <property type="entry name" value="UREASE ACCESSORY PROTEIN F"/>
    <property type="match status" value="1"/>
</dbReference>
<name>A0ABQ1WE85_9BACT</name>
<reference evidence="5" key="1">
    <citation type="journal article" date="2019" name="Int. J. Syst. Evol. Microbiol.">
        <title>The Global Catalogue of Microorganisms (GCM) 10K type strain sequencing project: providing services to taxonomists for standard genome sequencing and annotation.</title>
        <authorList>
            <consortium name="The Broad Institute Genomics Platform"/>
            <consortium name="The Broad Institute Genome Sequencing Center for Infectious Disease"/>
            <person name="Wu L."/>
            <person name="Ma J."/>
        </authorList>
    </citation>
    <scope>NUCLEOTIDE SEQUENCE [LARGE SCALE GENOMIC DNA]</scope>
    <source>
        <strain evidence="5">CGMCC 1.12749</strain>
    </source>
</reference>
<keyword evidence="1 3" id="KW-0996">Nickel insertion</keyword>
<evidence type="ECO:0000256" key="2">
    <source>
        <dbReference type="ARBA" id="ARBA00023186"/>
    </source>
</evidence>
<comment type="subunit">
    <text evidence="3">UreD, UreF and UreG form a complex that acts as a GTP-hydrolysis-dependent molecular chaperone, activating the urease apoprotein by helping to assemble the nickel containing metallocenter of UreC. The UreE protein probably delivers the nickel.</text>
</comment>
<dbReference type="PIRSF" id="PIRSF009467">
    <property type="entry name" value="Ureas_acces_UreF"/>
    <property type="match status" value="1"/>
</dbReference>
<dbReference type="Gene3D" id="1.10.4190.10">
    <property type="entry name" value="Urease accessory protein UreF"/>
    <property type="match status" value="1"/>
</dbReference>
<dbReference type="Proteomes" id="UP000634043">
    <property type="component" value="Unassembled WGS sequence"/>
</dbReference>
<keyword evidence="2 3" id="KW-0143">Chaperone</keyword>
<comment type="subcellular location">
    <subcellularLocation>
        <location evidence="3">Cytoplasm</location>
    </subcellularLocation>
</comment>
<dbReference type="InterPro" id="IPR002639">
    <property type="entry name" value="UreF"/>
</dbReference>
<keyword evidence="3" id="KW-0963">Cytoplasm</keyword>
<dbReference type="EMBL" id="BMFP01000007">
    <property type="protein sequence ID" value="GGG28124.1"/>
    <property type="molecule type" value="Genomic_DNA"/>
</dbReference>
<comment type="similarity">
    <text evidence="3">Belongs to the UreF family.</text>
</comment>